<dbReference type="Proteomes" id="UP001408356">
    <property type="component" value="Unassembled WGS sequence"/>
</dbReference>
<dbReference type="PANTHER" id="PTHR31356">
    <property type="entry name" value="THYLAKOID LUMENAL 29 KDA PROTEIN, CHLOROPLASTIC-RELATED"/>
    <property type="match status" value="1"/>
</dbReference>
<evidence type="ECO:0000256" key="5">
    <source>
        <dbReference type="RuleBase" id="RU363051"/>
    </source>
</evidence>
<keyword evidence="2" id="KW-0479">Metal-binding</keyword>
<feature type="chain" id="PRO_5044952194" description="Peroxidase" evidence="5">
    <location>
        <begin position="21"/>
        <end position="520"/>
    </location>
</feature>
<dbReference type="EC" id="1.11.1.-" evidence="5"/>
<evidence type="ECO:0000256" key="1">
    <source>
        <dbReference type="ARBA" id="ARBA00022559"/>
    </source>
</evidence>
<keyword evidence="2" id="KW-0408">Iron</keyword>
<keyword evidence="2" id="KW-0349">Heme</keyword>
<dbReference type="Gene3D" id="1.10.520.10">
    <property type="match status" value="1"/>
</dbReference>
<organism evidence="7 8">
    <name type="scientific">Seiridium unicorne</name>
    <dbReference type="NCBI Taxonomy" id="138068"/>
    <lineage>
        <taxon>Eukaryota</taxon>
        <taxon>Fungi</taxon>
        <taxon>Dikarya</taxon>
        <taxon>Ascomycota</taxon>
        <taxon>Pezizomycotina</taxon>
        <taxon>Sordariomycetes</taxon>
        <taxon>Xylariomycetidae</taxon>
        <taxon>Amphisphaeriales</taxon>
        <taxon>Sporocadaceae</taxon>
        <taxon>Seiridium</taxon>
    </lineage>
</organism>
<protein>
    <recommendedName>
        <fullName evidence="5">Peroxidase</fullName>
        <ecNumber evidence="5">1.11.1.-</ecNumber>
    </recommendedName>
</protein>
<gene>
    <name evidence="7" type="ORF">SUNI508_02533</name>
</gene>
<feature type="signal peptide" evidence="5">
    <location>
        <begin position="1"/>
        <end position="20"/>
    </location>
</feature>
<keyword evidence="1 5" id="KW-0575">Peroxidase</keyword>
<proteinExistence type="inferred from homology"/>
<evidence type="ECO:0000313" key="7">
    <source>
        <dbReference type="EMBL" id="KAK9413334.1"/>
    </source>
</evidence>
<reference evidence="7 8" key="1">
    <citation type="journal article" date="2024" name="J. Plant Pathol.">
        <title>Sequence and assembly of the genome of Seiridium unicorne, isolate CBS 538.82, causal agent of cypress canker disease.</title>
        <authorList>
            <person name="Scali E."/>
            <person name="Rocca G.D."/>
            <person name="Danti R."/>
            <person name="Garbelotto M."/>
            <person name="Barberini S."/>
            <person name="Baroncelli R."/>
            <person name="Emiliani G."/>
        </authorList>
    </citation>
    <scope>NUCLEOTIDE SEQUENCE [LARGE SCALE GENOMIC DNA]</scope>
    <source>
        <strain evidence="7 8">BM-138-508</strain>
    </source>
</reference>
<keyword evidence="3 5" id="KW-0560">Oxidoreductase</keyword>
<evidence type="ECO:0000256" key="3">
    <source>
        <dbReference type="ARBA" id="ARBA00023002"/>
    </source>
</evidence>
<dbReference type="Pfam" id="PF00141">
    <property type="entry name" value="peroxidase"/>
    <property type="match status" value="1"/>
</dbReference>
<dbReference type="SUPFAM" id="SSF48113">
    <property type="entry name" value="Heme-dependent peroxidases"/>
    <property type="match status" value="1"/>
</dbReference>
<evidence type="ECO:0000313" key="8">
    <source>
        <dbReference type="Proteomes" id="UP001408356"/>
    </source>
</evidence>
<dbReference type="GO" id="GO:0004601">
    <property type="term" value="F:peroxidase activity"/>
    <property type="evidence" value="ECO:0007669"/>
    <property type="project" value="UniProtKB-KW"/>
</dbReference>
<evidence type="ECO:0000256" key="4">
    <source>
        <dbReference type="RuleBase" id="RU004241"/>
    </source>
</evidence>
<dbReference type="PANTHER" id="PTHR31356:SF53">
    <property type="entry name" value="HEME PEROXIDASE"/>
    <property type="match status" value="1"/>
</dbReference>
<evidence type="ECO:0000256" key="2">
    <source>
        <dbReference type="ARBA" id="ARBA00022617"/>
    </source>
</evidence>
<dbReference type="PROSITE" id="PS50873">
    <property type="entry name" value="PEROXIDASE_4"/>
    <property type="match status" value="1"/>
</dbReference>
<feature type="domain" description="Plant heme peroxidase family profile" evidence="6">
    <location>
        <begin position="128"/>
        <end position="348"/>
    </location>
</feature>
<name>A0ABR2UFP6_9PEZI</name>
<dbReference type="EMBL" id="JARVKF010000440">
    <property type="protein sequence ID" value="KAK9413334.1"/>
    <property type="molecule type" value="Genomic_DNA"/>
</dbReference>
<accession>A0ABR2UFP6</accession>
<dbReference type="InterPro" id="IPR002016">
    <property type="entry name" value="Haem_peroxidase"/>
</dbReference>
<sequence length="520" mass="53943">MHSFVSTLAFAPVFAGLASAILDGISARDVYEEMEHILVDNSGTNSDGFINAVTPCSNYFQDKTAIEGEQSSAQWVRLVFHDFVTADVAAGTGGLDGSIAYEGTRAENVGLFINDTLGFMLPTITAYLSMADNIALGLVAAVSTCSGNATGIPIRAGRDDALAAGPSGVPEQTTSLEDTLAQFDSAGFSQEDAIIATACGHSLGRIHYSNFPDIVDESTVTSNKYDPKGPITHGGVGFDSTPADFDATVVNEYLDGTGQLGGLLITAPNVEDRSDLRLYSSDSNATMQSISEETAFRSACFDVFERMINTVPAGSNLTDPIVPMAWKAIELATDIDSEGSVSLAGRIRNLYSSGSSASTVSYTVTGATGDFTATSAAASGTGTSLFGSTSYYSFNTSIESPGTTTLSFGDVTYDINDSIFVLPAQSTTSSRNGTIKAAVLSSLVSDEDLQAVLYVPGAVSGTRARVISTQTVTMSEYATAGNYTLYSADVSGNIGSGSGTVVRVVLGDLSSATVKTDIFG</sequence>
<evidence type="ECO:0000259" key="6">
    <source>
        <dbReference type="PROSITE" id="PS50873"/>
    </source>
</evidence>
<keyword evidence="8" id="KW-1185">Reference proteome</keyword>
<dbReference type="PRINTS" id="PR00458">
    <property type="entry name" value="PEROXIDASE"/>
</dbReference>
<comment type="caution">
    <text evidence="7">The sequence shown here is derived from an EMBL/GenBank/DDBJ whole genome shotgun (WGS) entry which is preliminary data.</text>
</comment>
<keyword evidence="5" id="KW-0732">Signal</keyword>
<dbReference type="InterPro" id="IPR010255">
    <property type="entry name" value="Haem_peroxidase_sf"/>
</dbReference>
<comment type="similarity">
    <text evidence="4">Belongs to the peroxidase family.</text>
</comment>
<dbReference type="InterPro" id="IPR044831">
    <property type="entry name" value="Ccp1-like"/>
</dbReference>